<protein>
    <submittedName>
        <fullName evidence="1">Uncharacterized protein</fullName>
    </submittedName>
</protein>
<name>A0A0E9RAP1_ANGAN</name>
<dbReference type="AlphaFoldDB" id="A0A0E9RAP1"/>
<dbReference type="EMBL" id="GBXM01083027">
    <property type="protein sequence ID" value="JAH25550.1"/>
    <property type="molecule type" value="Transcribed_RNA"/>
</dbReference>
<reference evidence="1" key="2">
    <citation type="journal article" date="2015" name="Fish Shellfish Immunol.">
        <title>Early steps in the European eel (Anguilla anguilla)-Vibrio vulnificus interaction in the gills: Role of the RtxA13 toxin.</title>
        <authorList>
            <person name="Callol A."/>
            <person name="Pajuelo D."/>
            <person name="Ebbesson L."/>
            <person name="Teles M."/>
            <person name="MacKenzie S."/>
            <person name="Amaro C."/>
        </authorList>
    </citation>
    <scope>NUCLEOTIDE SEQUENCE</scope>
</reference>
<reference evidence="1" key="1">
    <citation type="submission" date="2014-11" db="EMBL/GenBank/DDBJ databases">
        <authorList>
            <person name="Amaro Gonzalez C."/>
        </authorList>
    </citation>
    <scope>NUCLEOTIDE SEQUENCE</scope>
</reference>
<proteinExistence type="predicted"/>
<accession>A0A0E9RAP1</accession>
<sequence length="24" mass="2660">MPESKPTKQCYKTNFSVVATSSLL</sequence>
<evidence type="ECO:0000313" key="1">
    <source>
        <dbReference type="EMBL" id="JAH25550.1"/>
    </source>
</evidence>
<organism evidence="1">
    <name type="scientific">Anguilla anguilla</name>
    <name type="common">European freshwater eel</name>
    <name type="synonym">Muraena anguilla</name>
    <dbReference type="NCBI Taxonomy" id="7936"/>
    <lineage>
        <taxon>Eukaryota</taxon>
        <taxon>Metazoa</taxon>
        <taxon>Chordata</taxon>
        <taxon>Craniata</taxon>
        <taxon>Vertebrata</taxon>
        <taxon>Euteleostomi</taxon>
        <taxon>Actinopterygii</taxon>
        <taxon>Neopterygii</taxon>
        <taxon>Teleostei</taxon>
        <taxon>Anguilliformes</taxon>
        <taxon>Anguillidae</taxon>
        <taxon>Anguilla</taxon>
    </lineage>
</organism>